<evidence type="ECO:0000256" key="2">
    <source>
        <dbReference type="ARBA" id="ARBA00022490"/>
    </source>
</evidence>
<evidence type="ECO:0000259" key="11">
    <source>
        <dbReference type="Pfam" id="PF09547"/>
    </source>
</evidence>
<dbReference type="SUPFAM" id="SSF52540">
    <property type="entry name" value="P-loop containing nucleoside triphosphate hydrolases"/>
    <property type="match status" value="1"/>
</dbReference>
<proteinExistence type="predicted"/>
<evidence type="ECO:0000256" key="6">
    <source>
        <dbReference type="ARBA" id="ARBA00022969"/>
    </source>
</evidence>
<evidence type="ECO:0000256" key="7">
    <source>
        <dbReference type="ARBA" id="ARBA00049360"/>
    </source>
</evidence>
<feature type="domain" description="Stage IV sporulation protein A middle" evidence="12">
    <location>
        <begin position="238"/>
        <end position="416"/>
    </location>
</feature>
<dbReference type="Pfam" id="PF20439">
    <property type="entry name" value="SpoIVA_C"/>
    <property type="match status" value="1"/>
</dbReference>
<accession>A0A1H8GEW9</accession>
<sequence length="492" mass="55383">MEKVDIFKDISKRTNGDIYLGIVGAVRTGKSTFIKKFMEKVVLPNMEDEGDRARAQDELPQSAAGKTIMTTEPKFVPNQAVHLNVDDGLGINVRLVDCVGYTVKGAQGFEDENGPRMIHTPWYEEPIPFHEAAEIGTRKVIQEHSTIGVVITTDGSIGDIPRSNFVEAESRIVEELKEVGKPFIMVLNSTKPYQQETELLRQELSEQHDIPVLAMSVESMQEDDALNVLREALFEFPVLEVNVNLPSWVMVLNDEHWLRTSYQEAIQETVKDIKRLRDVDRVVGHFINYENIEHARINGLEMGEGIAEIDLDAPSHLYDQVLKEIVGEEIRGKDHLLELMQDFAVAKREYDQIADALNMVKQTGYGVAAPTINDMSLDEPEIIRQGTRFGVRLKAIAPSIHMIKVDVASEFSPIIGTEKQSEELVRYLMQDFEDDPLSIWQSDIFGRSLSSIVREGIQGKLTLMPENARFKLKETLEKIVNEGSGGLIAIIL</sequence>
<dbReference type="InterPro" id="IPR027417">
    <property type="entry name" value="P-loop_NTPase"/>
</dbReference>
<dbReference type="EMBL" id="FODJ01000001">
    <property type="protein sequence ID" value="SEN42586.1"/>
    <property type="molecule type" value="Genomic_DNA"/>
</dbReference>
<feature type="domain" description="Stage IV sporulation protein A ATPase" evidence="11">
    <location>
        <begin position="1"/>
        <end position="237"/>
    </location>
</feature>
<feature type="domain" description="Sporulation stage IV protein A C-terminal" evidence="13">
    <location>
        <begin position="417"/>
        <end position="492"/>
    </location>
</feature>
<comment type="subcellular location">
    <subcellularLocation>
        <location evidence="1 10">Cytoplasm</location>
    </subcellularLocation>
</comment>
<dbReference type="InterPro" id="IPR046842">
    <property type="entry name" value="SpoIVA_ATPase"/>
</dbReference>
<keyword evidence="3 10" id="KW-0547">Nucleotide-binding</keyword>
<evidence type="ECO:0000313" key="14">
    <source>
        <dbReference type="EMBL" id="SEN42586.1"/>
    </source>
</evidence>
<comment type="function">
    <text evidence="10">ATPase. Has a role at an early stage in the morphogenesis of the spore coat.</text>
</comment>
<evidence type="ECO:0000259" key="12">
    <source>
        <dbReference type="Pfam" id="PF20438"/>
    </source>
</evidence>
<evidence type="ECO:0000256" key="4">
    <source>
        <dbReference type="ARBA" id="ARBA00022801"/>
    </source>
</evidence>
<evidence type="ECO:0000256" key="3">
    <source>
        <dbReference type="ARBA" id="ARBA00022741"/>
    </source>
</evidence>
<gene>
    <name evidence="14" type="ORF">SAMN04488134_10151</name>
</gene>
<dbReference type="InterPro" id="IPR014201">
    <property type="entry name" value="Spore_IV_A"/>
</dbReference>
<dbReference type="Gene3D" id="3.40.50.300">
    <property type="entry name" value="P-loop containing nucleotide triphosphate hydrolases"/>
    <property type="match status" value="1"/>
</dbReference>
<evidence type="ECO:0000259" key="13">
    <source>
        <dbReference type="Pfam" id="PF20439"/>
    </source>
</evidence>
<evidence type="ECO:0000256" key="9">
    <source>
        <dbReference type="ARBA" id="ARBA00082123"/>
    </source>
</evidence>
<dbReference type="AlphaFoldDB" id="A0A1H8GEW9"/>
<evidence type="ECO:0000313" key="15">
    <source>
        <dbReference type="Proteomes" id="UP000199300"/>
    </source>
</evidence>
<dbReference type="FunFam" id="3.40.50.300:FF:000648">
    <property type="entry name" value="Stage IV sporulation protein A"/>
    <property type="match status" value="1"/>
</dbReference>
<organism evidence="14 15">
    <name type="scientific">Amphibacillus marinus</name>
    <dbReference type="NCBI Taxonomy" id="872970"/>
    <lineage>
        <taxon>Bacteria</taxon>
        <taxon>Bacillati</taxon>
        <taxon>Bacillota</taxon>
        <taxon>Bacilli</taxon>
        <taxon>Bacillales</taxon>
        <taxon>Bacillaceae</taxon>
        <taxon>Amphibacillus</taxon>
    </lineage>
</organism>
<dbReference type="Pfam" id="PF09547">
    <property type="entry name" value="SpoIVA_ATPase"/>
    <property type="match status" value="1"/>
</dbReference>
<keyword evidence="2 10" id="KW-0963">Cytoplasm</keyword>
<evidence type="ECO:0000256" key="1">
    <source>
        <dbReference type="ARBA" id="ARBA00004496"/>
    </source>
</evidence>
<dbReference type="InterPro" id="IPR046840">
    <property type="entry name" value="SpoIVA_C"/>
</dbReference>
<dbReference type="CDD" id="cd00882">
    <property type="entry name" value="Ras_like_GTPase"/>
    <property type="match status" value="1"/>
</dbReference>
<protein>
    <recommendedName>
        <fullName evidence="8 10">Stage IV sporulation protein A</fullName>
        <ecNumber evidence="10">3.6.1.-</ecNumber>
    </recommendedName>
    <alternativeName>
        <fullName evidence="9 10">Coat morphogenetic protein SpoIVA</fullName>
    </alternativeName>
</protein>
<dbReference type="PIRSF" id="PIRSF007466">
    <property type="entry name" value="SpoIVA"/>
    <property type="match status" value="1"/>
</dbReference>
<dbReference type="EC" id="3.6.1.-" evidence="10"/>
<dbReference type="STRING" id="872970.SAMN04488134_10151"/>
<dbReference type="RefSeq" id="WP_091493402.1">
    <property type="nucleotide sequence ID" value="NZ_FODJ01000001.1"/>
</dbReference>
<dbReference type="GO" id="GO:0005524">
    <property type="term" value="F:ATP binding"/>
    <property type="evidence" value="ECO:0007669"/>
    <property type="project" value="UniProtKB-KW"/>
</dbReference>
<keyword evidence="6 10" id="KW-0749">Sporulation</keyword>
<keyword evidence="15" id="KW-1185">Reference proteome</keyword>
<dbReference type="GO" id="GO:0042244">
    <property type="term" value="P:spore wall assembly"/>
    <property type="evidence" value="ECO:0007669"/>
    <property type="project" value="UniProtKB-ARBA"/>
</dbReference>
<keyword evidence="5 10" id="KW-0067">ATP-binding</keyword>
<keyword evidence="4 10" id="KW-0378">Hydrolase</keyword>
<dbReference type="Pfam" id="PF20438">
    <property type="entry name" value="SpoIVA_middle"/>
    <property type="match status" value="1"/>
</dbReference>
<dbReference type="NCBIfam" id="TIGR02836">
    <property type="entry name" value="spore_IV_A"/>
    <property type="match status" value="1"/>
</dbReference>
<name>A0A1H8GEW9_9BACI</name>
<evidence type="ECO:0000256" key="8">
    <source>
        <dbReference type="ARBA" id="ARBA00073701"/>
    </source>
</evidence>
<dbReference type="GO" id="GO:0005737">
    <property type="term" value="C:cytoplasm"/>
    <property type="evidence" value="ECO:0007669"/>
    <property type="project" value="UniProtKB-SubCell"/>
</dbReference>
<evidence type="ECO:0000256" key="5">
    <source>
        <dbReference type="ARBA" id="ARBA00022840"/>
    </source>
</evidence>
<evidence type="ECO:0000256" key="10">
    <source>
        <dbReference type="PIRNR" id="PIRNR007466"/>
    </source>
</evidence>
<dbReference type="GO" id="GO:0016887">
    <property type="term" value="F:ATP hydrolysis activity"/>
    <property type="evidence" value="ECO:0007669"/>
    <property type="project" value="InterPro"/>
</dbReference>
<reference evidence="14 15" key="1">
    <citation type="submission" date="2016-10" db="EMBL/GenBank/DDBJ databases">
        <authorList>
            <person name="de Groot N.N."/>
        </authorList>
    </citation>
    <scope>NUCLEOTIDE SEQUENCE [LARGE SCALE GENOMIC DNA]</scope>
    <source>
        <strain evidence="14 15">CGMCC 1.10434</strain>
    </source>
</reference>
<comment type="catalytic activity">
    <reaction evidence="7 10">
        <text>ATP + H2O = ADP + phosphate + H(+)</text>
        <dbReference type="Rhea" id="RHEA:13065"/>
        <dbReference type="ChEBI" id="CHEBI:15377"/>
        <dbReference type="ChEBI" id="CHEBI:15378"/>
        <dbReference type="ChEBI" id="CHEBI:30616"/>
        <dbReference type="ChEBI" id="CHEBI:43474"/>
        <dbReference type="ChEBI" id="CHEBI:456216"/>
    </reaction>
</comment>
<dbReference type="OrthoDB" id="9761464at2"/>
<dbReference type="Proteomes" id="UP000199300">
    <property type="component" value="Unassembled WGS sequence"/>
</dbReference>
<dbReference type="InterPro" id="IPR046841">
    <property type="entry name" value="SpoIVA_middle"/>
</dbReference>